<dbReference type="PROSITE" id="PS51257">
    <property type="entry name" value="PROKAR_LIPOPROTEIN"/>
    <property type="match status" value="1"/>
</dbReference>
<sequence length="382" mass="40458">MKFRPALLSLLLAAALGGCSSLDKINPFASSSKVKMAELDTIKPSVNVVSLWQGRAGKAEDYVFTPAVVDSSVYVAANNGSVTRFDDGKQAWQVSAGQPLSGGVGSDGRLVVVGTPKGEIIAFDAKDGKQLWKARASSDILAAAAVSADIVVVRTGDNRLYGFDPADGKRKWVYQRNNPALSLRNAAPPVISERYVFAGFPGGKLVAVSLQNGAAVWEGTVALPKGTTELDRVADITSPPVFDGPQVCAVAYQGRVACFDLTNGNLIWARDMSSASGLAMDSRNIYVADDKGAVHALDRFRGTSLWKQDKLFLRQLSMPRVAHGLVAVGDVKGVIHFLNRDDGSFSARFTTDGTAVVAAPQSYGSGWLFQTQGGGVFALDVQ</sequence>
<dbReference type="InterPro" id="IPR002372">
    <property type="entry name" value="PQQ_rpt_dom"/>
</dbReference>
<evidence type="ECO:0000256" key="1">
    <source>
        <dbReference type="ARBA" id="ARBA00022729"/>
    </source>
</evidence>
<dbReference type="PANTHER" id="PTHR34512">
    <property type="entry name" value="CELL SURFACE PROTEIN"/>
    <property type="match status" value="1"/>
</dbReference>
<proteinExistence type="inferred from homology"/>
<dbReference type="InterPro" id="IPR018391">
    <property type="entry name" value="PQQ_b-propeller_rpt"/>
</dbReference>
<dbReference type="HAMAP" id="MF_00923">
    <property type="entry name" value="OM_assembly_BamB"/>
    <property type="match status" value="1"/>
</dbReference>
<comment type="subunit">
    <text evidence="4">Part of the Bam complex.</text>
</comment>
<feature type="chain" id="PRO_5046996269" description="Outer membrane protein assembly factor BamB" evidence="5">
    <location>
        <begin position="21"/>
        <end position="382"/>
    </location>
</feature>
<dbReference type="InterPro" id="IPR015943">
    <property type="entry name" value="WD40/YVTN_repeat-like_dom_sf"/>
</dbReference>
<evidence type="ECO:0000256" key="2">
    <source>
        <dbReference type="ARBA" id="ARBA00023136"/>
    </source>
</evidence>
<keyword evidence="2 4" id="KW-0472">Membrane</keyword>
<keyword evidence="4" id="KW-0449">Lipoprotein</keyword>
<gene>
    <name evidence="4" type="primary">bamB</name>
    <name evidence="7" type="ORF">EV678_1152</name>
</gene>
<dbReference type="SUPFAM" id="SSF50998">
    <property type="entry name" value="Quinoprotein alcohol dehydrogenase-like"/>
    <property type="match status" value="1"/>
</dbReference>
<evidence type="ECO:0000259" key="6">
    <source>
        <dbReference type="Pfam" id="PF13360"/>
    </source>
</evidence>
<evidence type="ECO:0000313" key="7">
    <source>
        <dbReference type="EMBL" id="RZT90338.1"/>
    </source>
</evidence>
<keyword evidence="8" id="KW-1185">Reference proteome</keyword>
<feature type="signal peptide" evidence="5">
    <location>
        <begin position="1"/>
        <end position="20"/>
    </location>
</feature>
<dbReference type="Gene3D" id="2.130.10.10">
    <property type="entry name" value="YVTN repeat-like/Quinoprotein amine dehydrogenase"/>
    <property type="match status" value="1"/>
</dbReference>
<evidence type="ECO:0000256" key="5">
    <source>
        <dbReference type="SAM" id="SignalP"/>
    </source>
</evidence>
<keyword evidence="4" id="KW-0564">Palmitate</keyword>
<dbReference type="InterPro" id="IPR017687">
    <property type="entry name" value="BamB"/>
</dbReference>
<dbReference type="InterPro" id="IPR011047">
    <property type="entry name" value="Quinoprotein_ADH-like_sf"/>
</dbReference>
<dbReference type="PANTHER" id="PTHR34512:SF30">
    <property type="entry name" value="OUTER MEMBRANE PROTEIN ASSEMBLY FACTOR BAMB"/>
    <property type="match status" value="1"/>
</dbReference>
<name>A0ABY0IUG9_9RHOO</name>
<evidence type="ECO:0000256" key="4">
    <source>
        <dbReference type="HAMAP-Rule" id="MF_00923"/>
    </source>
</evidence>
<dbReference type="Proteomes" id="UP000292136">
    <property type="component" value="Unassembled WGS sequence"/>
</dbReference>
<feature type="domain" description="Pyrrolo-quinoline quinone repeat" evidence="6">
    <location>
        <begin position="79"/>
        <end position="308"/>
    </location>
</feature>
<comment type="function">
    <text evidence="4">Part of the outer membrane protein assembly complex, which is involved in assembly and insertion of beta-barrel proteins into the outer membrane.</text>
</comment>
<evidence type="ECO:0000313" key="8">
    <source>
        <dbReference type="Proteomes" id="UP000292136"/>
    </source>
</evidence>
<dbReference type="SMART" id="SM00564">
    <property type="entry name" value="PQQ"/>
    <property type="match status" value="7"/>
</dbReference>
<dbReference type="RefSeq" id="WP_014238151.1">
    <property type="nucleotide sequence ID" value="NZ_SHKM01000001.1"/>
</dbReference>
<comment type="similarity">
    <text evidence="4">Belongs to the BamB family.</text>
</comment>
<dbReference type="EMBL" id="SHKM01000001">
    <property type="protein sequence ID" value="RZT90338.1"/>
    <property type="molecule type" value="Genomic_DNA"/>
</dbReference>
<keyword evidence="3 4" id="KW-0998">Cell outer membrane</keyword>
<organism evidence="7 8">
    <name type="scientific">Azospira oryzae</name>
    <dbReference type="NCBI Taxonomy" id="146939"/>
    <lineage>
        <taxon>Bacteria</taxon>
        <taxon>Pseudomonadati</taxon>
        <taxon>Pseudomonadota</taxon>
        <taxon>Betaproteobacteria</taxon>
        <taxon>Rhodocyclales</taxon>
        <taxon>Rhodocyclaceae</taxon>
        <taxon>Azospira</taxon>
    </lineage>
</organism>
<reference evidence="7 8" key="1">
    <citation type="submission" date="2019-02" db="EMBL/GenBank/DDBJ databases">
        <title>Genomic Encyclopedia of Type Strains, Phase IV (KMG-IV): sequencing the most valuable type-strain genomes for metagenomic binning, comparative biology and taxonomic classification.</title>
        <authorList>
            <person name="Goeker M."/>
        </authorList>
    </citation>
    <scope>NUCLEOTIDE SEQUENCE [LARGE SCALE GENOMIC DNA]</scope>
    <source>
        <strain evidence="7 8">DSM 21223</strain>
    </source>
</reference>
<evidence type="ECO:0000256" key="3">
    <source>
        <dbReference type="ARBA" id="ARBA00023237"/>
    </source>
</evidence>
<comment type="subcellular location">
    <subcellularLocation>
        <location evidence="4">Cell outer membrane</location>
        <topology evidence="4">Lipid-anchor</topology>
    </subcellularLocation>
</comment>
<dbReference type="NCBIfam" id="TIGR03300">
    <property type="entry name" value="assembly_YfgL"/>
    <property type="match status" value="1"/>
</dbReference>
<dbReference type="Pfam" id="PF13360">
    <property type="entry name" value="PQQ_2"/>
    <property type="match status" value="1"/>
</dbReference>
<accession>A0ABY0IUG9</accession>
<protein>
    <recommendedName>
        <fullName evidence="4">Outer membrane protein assembly factor BamB</fullName>
    </recommendedName>
</protein>
<keyword evidence="1 4" id="KW-0732">Signal</keyword>
<comment type="caution">
    <text evidence="7">The sequence shown here is derived from an EMBL/GenBank/DDBJ whole genome shotgun (WGS) entry which is preliminary data.</text>
</comment>